<organism evidence="2 3">
    <name type="scientific">Thalassotalea litorea</name>
    <dbReference type="NCBI Taxonomy" id="2020715"/>
    <lineage>
        <taxon>Bacteria</taxon>
        <taxon>Pseudomonadati</taxon>
        <taxon>Pseudomonadota</taxon>
        <taxon>Gammaproteobacteria</taxon>
        <taxon>Alteromonadales</taxon>
        <taxon>Colwelliaceae</taxon>
        <taxon>Thalassotalea</taxon>
    </lineage>
</organism>
<sequence>MTEAKLIKLLKIAIGIGLFLLVLGYCLLHVFYLPEKMGVSGMIIGASCIAFGLIFSLPTKMYLTFLLVMREQEKDKDKQDSDRQ</sequence>
<evidence type="ECO:0000256" key="1">
    <source>
        <dbReference type="SAM" id="Phobius"/>
    </source>
</evidence>
<evidence type="ECO:0000313" key="3">
    <source>
        <dbReference type="Proteomes" id="UP000307790"/>
    </source>
</evidence>
<dbReference type="EMBL" id="VCBC01000007">
    <property type="protein sequence ID" value="TLU65346.1"/>
    <property type="molecule type" value="Genomic_DNA"/>
</dbReference>
<keyword evidence="1" id="KW-0812">Transmembrane</keyword>
<accession>A0A5R9IQ47</accession>
<dbReference type="RefSeq" id="WP_138319649.1">
    <property type="nucleotide sequence ID" value="NZ_VCBC01000007.1"/>
</dbReference>
<feature type="transmembrane region" description="Helical" evidence="1">
    <location>
        <begin position="12"/>
        <end position="32"/>
    </location>
</feature>
<dbReference type="AlphaFoldDB" id="A0A5R9IQ47"/>
<feature type="transmembrane region" description="Helical" evidence="1">
    <location>
        <begin position="44"/>
        <end position="68"/>
    </location>
</feature>
<name>A0A5R9IQ47_9GAMM</name>
<evidence type="ECO:0000313" key="2">
    <source>
        <dbReference type="EMBL" id="TLU65346.1"/>
    </source>
</evidence>
<keyword evidence="1" id="KW-0472">Membrane</keyword>
<keyword evidence="3" id="KW-1185">Reference proteome</keyword>
<gene>
    <name evidence="2" type="ORF">FE810_08655</name>
</gene>
<protein>
    <submittedName>
        <fullName evidence="2">Uncharacterized protein</fullName>
    </submittedName>
</protein>
<proteinExistence type="predicted"/>
<reference evidence="2 3" key="1">
    <citation type="submission" date="2019-05" db="EMBL/GenBank/DDBJ databases">
        <title>Genome sequences of Thalassotalea litorea 1K03283.</title>
        <authorList>
            <person name="Zhang D."/>
        </authorList>
    </citation>
    <scope>NUCLEOTIDE SEQUENCE [LARGE SCALE GENOMIC DNA]</scope>
    <source>
        <strain evidence="2 3">MCCC 1K03283</strain>
    </source>
</reference>
<dbReference type="Proteomes" id="UP000307790">
    <property type="component" value="Unassembled WGS sequence"/>
</dbReference>
<comment type="caution">
    <text evidence="2">The sequence shown here is derived from an EMBL/GenBank/DDBJ whole genome shotgun (WGS) entry which is preliminary data.</text>
</comment>
<keyword evidence="1" id="KW-1133">Transmembrane helix</keyword>
<dbReference type="OrthoDB" id="5772852at2"/>